<evidence type="ECO:0000256" key="1">
    <source>
        <dbReference type="SAM" id="MobiDB-lite"/>
    </source>
</evidence>
<sequence length="232" mass="24369">MPRATARAAKGVAMSANVIEPIDPLRIDAVRDPYRLERLHAQSRADRAMRTRAAEFARIHAAHAQAVSAPPATAAFQPAPPAAPTATASSAPPAAAPKKDAPGIALEPLRDQYTAHCLKLAIQAFRDEQARLQARTVATNRAERDAQAALQARAEAANDLGTIQGLLPQLPYRFVAGLPAILPSQTVAAPGPAPITVGPVAQAAALRNATDDALAGDPAQRARNRRPRPSEQ</sequence>
<feature type="region of interest" description="Disordered" evidence="1">
    <location>
        <begin position="208"/>
        <end position="232"/>
    </location>
</feature>
<evidence type="ECO:0000313" key="2">
    <source>
        <dbReference type="EMBL" id="AUZ18220.1"/>
    </source>
</evidence>
<accession>A0A2L0PU38</accession>
<gene>
    <name evidence="2" type="ORF">AL504_31805</name>
</gene>
<dbReference type="AlphaFoldDB" id="A0A2L0PU38"/>
<evidence type="ECO:0000313" key="3">
    <source>
        <dbReference type="Proteomes" id="UP000060602"/>
    </source>
</evidence>
<name>A0A2L0PU38_ALCXX</name>
<feature type="compositionally biased region" description="Basic residues" evidence="1">
    <location>
        <begin position="222"/>
        <end position="232"/>
    </location>
</feature>
<feature type="region of interest" description="Disordered" evidence="1">
    <location>
        <begin position="70"/>
        <end position="101"/>
    </location>
</feature>
<dbReference type="EMBL" id="CP014060">
    <property type="protein sequence ID" value="AUZ18220.1"/>
    <property type="molecule type" value="Genomic_DNA"/>
</dbReference>
<reference evidence="3" key="1">
    <citation type="submission" date="2015-12" db="EMBL/GenBank/DDBJ databases">
        <title>FDA dAtabase for Regulatory Grade micrObial Sequences (FDA-ARGOS): Supporting development and validation of Infectious Disease Dx tests.</title>
        <authorList>
            <person name="Case J."/>
            <person name="Tallon L."/>
            <person name="Sadzewicz L."/>
            <person name="Sengamalay N."/>
            <person name="Ott S."/>
            <person name="Godinez A."/>
            <person name="Nagaraj S."/>
            <person name="Nadendla S."/>
            <person name="Sichtig H."/>
        </authorList>
    </citation>
    <scope>NUCLEOTIDE SEQUENCE [LARGE SCALE GENOMIC DNA]</scope>
    <source>
        <strain evidence="3">FDAARGOS_147</strain>
    </source>
</reference>
<dbReference type="Proteomes" id="UP000060602">
    <property type="component" value="Chromosome"/>
</dbReference>
<organism evidence="2 3">
    <name type="scientific">Alcaligenes xylosoxydans xylosoxydans</name>
    <name type="common">Achromobacter xylosoxidans</name>
    <dbReference type="NCBI Taxonomy" id="85698"/>
    <lineage>
        <taxon>Bacteria</taxon>
        <taxon>Pseudomonadati</taxon>
        <taxon>Pseudomonadota</taxon>
        <taxon>Betaproteobacteria</taxon>
        <taxon>Burkholderiales</taxon>
        <taxon>Alcaligenaceae</taxon>
        <taxon>Achromobacter</taxon>
    </lineage>
</organism>
<proteinExistence type="predicted"/>
<protein>
    <submittedName>
        <fullName evidence="2">Uncharacterized protein</fullName>
    </submittedName>
</protein>
<feature type="compositionally biased region" description="Low complexity" evidence="1">
    <location>
        <begin position="84"/>
        <end position="93"/>
    </location>
</feature>